<keyword evidence="1" id="KW-1133">Transmembrane helix</keyword>
<keyword evidence="2" id="KW-0675">Receptor</keyword>
<comment type="caution">
    <text evidence="2">The sequence shown here is derived from an EMBL/GenBank/DDBJ whole genome shotgun (WGS) entry which is preliminary data.</text>
</comment>
<organism evidence="2 3">
    <name type="scientific">Folsomia candida</name>
    <name type="common">Springtail</name>
    <dbReference type="NCBI Taxonomy" id="158441"/>
    <lineage>
        <taxon>Eukaryota</taxon>
        <taxon>Metazoa</taxon>
        <taxon>Ecdysozoa</taxon>
        <taxon>Arthropoda</taxon>
        <taxon>Hexapoda</taxon>
        <taxon>Collembola</taxon>
        <taxon>Entomobryomorpha</taxon>
        <taxon>Isotomoidea</taxon>
        <taxon>Isotomidae</taxon>
        <taxon>Proisotominae</taxon>
        <taxon>Folsomia</taxon>
    </lineage>
</organism>
<feature type="transmembrane region" description="Helical" evidence="1">
    <location>
        <begin position="140"/>
        <end position="157"/>
    </location>
</feature>
<keyword evidence="3" id="KW-1185">Reference proteome</keyword>
<evidence type="ECO:0000313" key="3">
    <source>
        <dbReference type="Proteomes" id="UP000198287"/>
    </source>
</evidence>
<keyword evidence="1" id="KW-0812">Transmembrane</keyword>
<proteinExistence type="predicted"/>
<dbReference type="EMBL" id="LNIX01000002">
    <property type="protein sequence ID" value="OXA59458.1"/>
    <property type="molecule type" value="Genomic_DNA"/>
</dbReference>
<reference evidence="2 3" key="1">
    <citation type="submission" date="2015-12" db="EMBL/GenBank/DDBJ databases">
        <title>The genome of Folsomia candida.</title>
        <authorList>
            <person name="Faddeeva A."/>
            <person name="Derks M.F."/>
            <person name="Anvar Y."/>
            <person name="Smit S."/>
            <person name="Van Straalen N."/>
            <person name="Roelofs D."/>
        </authorList>
    </citation>
    <scope>NUCLEOTIDE SEQUENCE [LARGE SCALE GENOMIC DNA]</scope>
    <source>
        <strain evidence="2 3">VU population</strain>
        <tissue evidence="2">Whole body</tissue>
    </source>
</reference>
<evidence type="ECO:0000313" key="2">
    <source>
        <dbReference type="EMBL" id="OXA59458.1"/>
    </source>
</evidence>
<dbReference type="AlphaFoldDB" id="A0A226EQJ1"/>
<name>A0A226EQJ1_FOLCA</name>
<sequence>MTQIQKGPEDLKLVTLNLVYYATGWITGKVDPVTGYLTGDGIAEFVVQDMQKIIDFRVNLTNLGYKNPASSDYFESGIGKLLQNGEADLAIEYLYLTSPRVKIASPLHPIIMDGLFALFIQPESSIVRNIYLDPLPPSIWVFWLVALFTISSGRILIRSQKNGSFEKLRNVIPKIFADSLFVTVTTASLKDMYLGNATTEFEDGFDQKSFGPVGVT</sequence>
<evidence type="ECO:0000256" key="1">
    <source>
        <dbReference type="SAM" id="Phobius"/>
    </source>
</evidence>
<gene>
    <name evidence="2" type="ORF">Fcan01_04744</name>
</gene>
<keyword evidence="1" id="KW-0472">Membrane</keyword>
<accession>A0A226EQJ1</accession>
<protein>
    <submittedName>
        <fullName evidence="2">Glutamate receptor ionotropic, kainate 5</fullName>
    </submittedName>
</protein>
<dbReference type="Proteomes" id="UP000198287">
    <property type="component" value="Unassembled WGS sequence"/>
</dbReference>